<dbReference type="AlphaFoldDB" id="A0A7W7ZJ00"/>
<dbReference type="EMBL" id="JACHIP010000013">
    <property type="protein sequence ID" value="MBB5060434.1"/>
    <property type="molecule type" value="Genomic_DNA"/>
</dbReference>
<reference evidence="1 2" key="1">
    <citation type="submission" date="2020-08" db="EMBL/GenBank/DDBJ databases">
        <title>Genomic Encyclopedia of Type Strains, Phase IV (KMG-V): Genome sequencing to study the core and pangenomes of soil and plant-associated prokaryotes.</title>
        <authorList>
            <person name="Whitman W."/>
        </authorList>
    </citation>
    <scope>NUCLEOTIDE SEQUENCE [LARGE SCALE GENOMIC DNA]</scope>
    <source>
        <strain evidence="1 2">M8UP14</strain>
    </source>
</reference>
<evidence type="ECO:0000313" key="1">
    <source>
        <dbReference type="EMBL" id="MBB5060434.1"/>
    </source>
</evidence>
<keyword evidence="2" id="KW-1185">Reference proteome</keyword>
<evidence type="ECO:0000313" key="2">
    <source>
        <dbReference type="Proteomes" id="UP000540989"/>
    </source>
</evidence>
<gene>
    <name evidence="1" type="ORF">HDF16_005170</name>
</gene>
<proteinExistence type="predicted"/>
<accession>A0A7W7ZJ00</accession>
<name>A0A7W7ZJ00_9BACT</name>
<protein>
    <submittedName>
        <fullName evidence="1">Uncharacterized protein</fullName>
    </submittedName>
</protein>
<comment type="caution">
    <text evidence="1">The sequence shown here is derived from an EMBL/GenBank/DDBJ whole genome shotgun (WGS) entry which is preliminary data.</text>
</comment>
<organism evidence="1 2">
    <name type="scientific">Granulicella aggregans</name>
    <dbReference type="NCBI Taxonomy" id="474949"/>
    <lineage>
        <taxon>Bacteria</taxon>
        <taxon>Pseudomonadati</taxon>
        <taxon>Acidobacteriota</taxon>
        <taxon>Terriglobia</taxon>
        <taxon>Terriglobales</taxon>
        <taxon>Acidobacteriaceae</taxon>
        <taxon>Granulicella</taxon>
    </lineage>
</organism>
<sequence>MTRTTSVRDASVPPLRWLIVSLCLASRAIRLFPAPMDVDGRVSPLSHNATIASPKRKKMVD</sequence>
<dbReference type="Proteomes" id="UP000540989">
    <property type="component" value="Unassembled WGS sequence"/>
</dbReference>